<keyword evidence="2" id="KW-1185">Reference proteome</keyword>
<sequence length="45" mass="5089">MKKSERKSVKIVSNEAVVGKPYLDIDRVILEGKSGHSYNDANKRK</sequence>
<gene>
    <name evidence="1" type="ORF">P4447_11145</name>
</gene>
<accession>A0ABU6NC33</accession>
<dbReference type="Proteomes" id="UP001330749">
    <property type="component" value="Unassembled WGS sequence"/>
</dbReference>
<organism evidence="1 2">
    <name type="scientific">Bacillus xiapuensis</name>
    <dbReference type="NCBI Taxonomy" id="2014075"/>
    <lineage>
        <taxon>Bacteria</taxon>
        <taxon>Bacillati</taxon>
        <taxon>Bacillota</taxon>
        <taxon>Bacilli</taxon>
        <taxon>Bacillales</taxon>
        <taxon>Bacillaceae</taxon>
        <taxon>Bacillus</taxon>
    </lineage>
</organism>
<dbReference type="EMBL" id="JARMQG010000130">
    <property type="protein sequence ID" value="MED3563006.1"/>
    <property type="molecule type" value="Genomic_DNA"/>
</dbReference>
<evidence type="ECO:0000313" key="1">
    <source>
        <dbReference type="EMBL" id="MED3563006.1"/>
    </source>
</evidence>
<evidence type="ECO:0000313" key="2">
    <source>
        <dbReference type="Proteomes" id="UP001330749"/>
    </source>
</evidence>
<proteinExistence type="predicted"/>
<name>A0ABU6NC33_9BACI</name>
<comment type="caution">
    <text evidence="1">The sequence shown here is derived from an EMBL/GenBank/DDBJ whole genome shotgun (WGS) entry which is preliminary data.</text>
</comment>
<protein>
    <submittedName>
        <fullName evidence="1">Uncharacterized protein</fullName>
    </submittedName>
</protein>
<reference evidence="1 2" key="1">
    <citation type="submission" date="2023-03" db="EMBL/GenBank/DDBJ databases">
        <title>Bacillus Genome Sequencing.</title>
        <authorList>
            <person name="Dunlap C."/>
        </authorList>
    </citation>
    <scope>NUCLEOTIDE SEQUENCE [LARGE SCALE GENOMIC DNA]</scope>
    <source>
        <strain evidence="1 2">B-14544</strain>
    </source>
</reference>
<dbReference type="RefSeq" id="WP_327968028.1">
    <property type="nucleotide sequence ID" value="NZ_JARMQG010000130.1"/>
</dbReference>